<gene>
    <name evidence="1" type="ORF">OCOJLMKI_1876</name>
</gene>
<accession>A0ABQ4RV16</accession>
<protein>
    <recommendedName>
        <fullName evidence="3">DUF4926 domain-containing protein</fullName>
    </recommendedName>
</protein>
<evidence type="ECO:0008006" key="3">
    <source>
        <dbReference type="Google" id="ProtNLM"/>
    </source>
</evidence>
<evidence type="ECO:0000313" key="2">
    <source>
        <dbReference type="Proteomes" id="UP001055125"/>
    </source>
</evidence>
<comment type="caution">
    <text evidence="1">The sequence shown here is derived from an EMBL/GenBank/DDBJ whole genome shotgun (WGS) entry which is preliminary data.</text>
</comment>
<dbReference type="InterPro" id="IPR032568">
    <property type="entry name" value="DUF4926"/>
</dbReference>
<organism evidence="1 2">
    <name type="scientific">Methylobacterium iners</name>
    <dbReference type="NCBI Taxonomy" id="418707"/>
    <lineage>
        <taxon>Bacteria</taxon>
        <taxon>Pseudomonadati</taxon>
        <taxon>Pseudomonadota</taxon>
        <taxon>Alphaproteobacteria</taxon>
        <taxon>Hyphomicrobiales</taxon>
        <taxon>Methylobacteriaceae</taxon>
        <taxon>Methylobacterium</taxon>
    </lineage>
</organism>
<name>A0ABQ4RV16_9HYPH</name>
<dbReference type="Pfam" id="PF16277">
    <property type="entry name" value="DUF4926"/>
    <property type="match status" value="1"/>
</dbReference>
<dbReference type="EMBL" id="BPQP01000027">
    <property type="protein sequence ID" value="GJD94673.1"/>
    <property type="molecule type" value="Genomic_DNA"/>
</dbReference>
<keyword evidence="2" id="KW-1185">Reference proteome</keyword>
<reference evidence="1" key="2">
    <citation type="submission" date="2021-08" db="EMBL/GenBank/DDBJ databases">
        <authorList>
            <person name="Tani A."/>
            <person name="Ola A."/>
            <person name="Ogura Y."/>
            <person name="Katsura K."/>
            <person name="Hayashi T."/>
        </authorList>
    </citation>
    <scope>NUCLEOTIDE SEQUENCE</scope>
    <source>
        <strain evidence="1">DSM 19015</strain>
    </source>
</reference>
<sequence length="85" mass="9174">MSFEHRPNLLITETARRFPIDELDLVTLAVDVESNEGEIVPAGSSGTVVGVWGAGEAYEVEFAQPLQALATVAANLIAEHERTRP</sequence>
<dbReference type="Proteomes" id="UP001055125">
    <property type="component" value="Unassembled WGS sequence"/>
</dbReference>
<evidence type="ECO:0000313" key="1">
    <source>
        <dbReference type="EMBL" id="GJD94673.1"/>
    </source>
</evidence>
<reference evidence="1" key="1">
    <citation type="journal article" date="2021" name="Front. Microbiol.">
        <title>Comprehensive Comparative Genomics and Phenotyping of Methylobacterium Species.</title>
        <authorList>
            <person name="Alessa O."/>
            <person name="Ogura Y."/>
            <person name="Fujitani Y."/>
            <person name="Takami H."/>
            <person name="Hayashi T."/>
            <person name="Sahin N."/>
            <person name="Tani A."/>
        </authorList>
    </citation>
    <scope>NUCLEOTIDE SEQUENCE</scope>
    <source>
        <strain evidence="1">DSM 19015</strain>
    </source>
</reference>
<proteinExistence type="predicted"/>